<accession>A0A2S9YVZ8</accession>
<feature type="signal peptide" evidence="2">
    <location>
        <begin position="1"/>
        <end position="19"/>
    </location>
</feature>
<dbReference type="InterPro" id="IPR011042">
    <property type="entry name" value="6-blade_b-propeller_TolB-like"/>
</dbReference>
<organism evidence="3 4">
    <name type="scientific">Enhygromyxa salina</name>
    <dbReference type="NCBI Taxonomy" id="215803"/>
    <lineage>
        <taxon>Bacteria</taxon>
        <taxon>Pseudomonadati</taxon>
        <taxon>Myxococcota</taxon>
        <taxon>Polyangia</taxon>
        <taxon>Nannocystales</taxon>
        <taxon>Nannocystaceae</taxon>
        <taxon>Enhygromyxa</taxon>
    </lineage>
</organism>
<evidence type="ECO:0000256" key="2">
    <source>
        <dbReference type="SAM" id="SignalP"/>
    </source>
</evidence>
<dbReference type="Pfam" id="PF07676">
    <property type="entry name" value="PD40"/>
    <property type="match status" value="4"/>
</dbReference>
<gene>
    <name evidence="3" type="ORF">ENSA7_12090</name>
</gene>
<dbReference type="AlphaFoldDB" id="A0A2S9YVZ8"/>
<dbReference type="PANTHER" id="PTHR36842:SF1">
    <property type="entry name" value="PROTEIN TOLB"/>
    <property type="match status" value="1"/>
</dbReference>
<proteinExistence type="inferred from homology"/>
<feature type="chain" id="PRO_5015598002" evidence="2">
    <location>
        <begin position="20"/>
        <end position="372"/>
    </location>
</feature>
<dbReference type="OrthoDB" id="262125at2"/>
<dbReference type="EMBL" id="PVNL01000030">
    <property type="protein sequence ID" value="PRQ09219.1"/>
    <property type="molecule type" value="Genomic_DNA"/>
</dbReference>
<evidence type="ECO:0000256" key="1">
    <source>
        <dbReference type="ARBA" id="ARBA00009820"/>
    </source>
</evidence>
<sequence length="372" mass="40521">MRRRPLLTSLALLSLACHAEPNPQPSTTALTDPAPAAVEPANAAVDREPLPEERHFATLRQLTFGGENAEAYLSFAEDQLIFQSTRDGLGCDQIFTMGIDGSNPRMVSSGKGRTTCAYFLPGDDKLIYASTHAAADDCLANPDRSKGYVWKLYDEFDIYVANADGSDVQVLSASPGYDAEATVSPKGDEIVFTSTRDGDPEIYLMKIDGSDLRRLTNAPGYDGGAFFSHDGTQIVWRANRPEGADELAKYAELRDEGLVRPTRLELMVMNADGSDQRAITSNGAANFGPFWHPDGRRVIFASNVADPNGRNFDLHIVPIDAGADQAAERVTFGEEFDGFPMFTADGKQLIFASNRHHDADGDTNVFIADWVD</sequence>
<dbReference type="Gene3D" id="2.120.10.30">
    <property type="entry name" value="TolB, C-terminal domain"/>
    <property type="match status" value="2"/>
</dbReference>
<dbReference type="SUPFAM" id="SSF82171">
    <property type="entry name" value="DPP6 N-terminal domain-like"/>
    <property type="match status" value="1"/>
</dbReference>
<dbReference type="InterPro" id="IPR011659">
    <property type="entry name" value="WD40"/>
</dbReference>
<comment type="similarity">
    <text evidence="1">Belongs to the TolB family.</text>
</comment>
<dbReference type="Proteomes" id="UP000238823">
    <property type="component" value="Unassembled WGS sequence"/>
</dbReference>
<dbReference type="PROSITE" id="PS51257">
    <property type="entry name" value="PROKAR_LIPOPROTEIN"/>
    <property type="match status" value="1"/>
</dbReference>
<protein>
    <submittedName>
        <fullName evidence="3">Translocation protein TolB</fullName>
    </submittedName>
</protein>
<comment type="caution">
    <text evidence="3">The sequence shown here is derived from an EMBL/GenBank/DDBJ whole genome shotgun (WGS) entry which is preliminary data.</text>
</comment>
<reference evidence="3 4" key="1">
    <citation type="submission" date="2018-03" db="EMBL/GenBank/DDBJ databases">
        <title>Draft Genome Sequences of the Obligatory Marine Myxobacteria Enhygromyxa salina SWB007.</title>
        <authorList>
            <person name="Poehlein A."/>
            <person name="Moghaddam J.A."/>
            <person name="Harms H."/>
            <person name="Alanjari M."/>
            <person name="Koenig G.M."/>
            <person name="Daniel R."/>
            <person name="Schaeberle T.F."/>
        </authorList>
    </citation>
    <scope>NUCLEOTIDE SEQUENCE [LARGE SCALE GENOMIC DNA]</scope>
    <source>
        <strain evidence="3 4">SWB007</strain>
    </source>
</reference>
<dbReference type="RefSeq" id="WP_106088249.1">
    <property type="nucleotide sequence ID" value="NZ_PVNL01000030.1"/>
</dbReference>
<dbReference type="PANTHER" id="PTHR36842">
    <property type="entry name" value="PROTEIN TOLB HOMOLOG"/>
    <property type="match status" value="1"/>
</dbReference>
<evidence type="ECO:0000313" key="3">
    <source>
        <dbReference type="EMBL" id="PRQ09219.1"/>
    </source>
</evidence>
<keyword evidence="2" id="KW-0732">Signal</keyword>
<evidence type="ECO:0000313" key="4">
    <source>
        <dbReference type="Proteomes" id="UP000238823"/>
    </source>
</evidence>
<name>A0A2S9YVZ8_9BACT</name>